<evidence type="ECO:0000256" key="4">
    <source>
        <dbReference type="ARBA" id="ARBA00022559"/>
    </source>
</evidence>
<dbReference type="InterPro" id="IPR036249">
    <property type="entry name" value="Thioredoxin-like_sf"/>
</dbReference>
<protein>
    <recommendedName>
        <fullName evidence="3">thioredoxin-dependent peroxiredoxin</fullName>
        <ecNumber evidence="3">1.11.1.24</ecNumber>
    </recommendedName>
    <alternativeName>
        <fullName evidence="9">Thioredoxin peroxidase</fullName>
    </alternativeName>
    <alternativeName>
        <fullName evidence="11">Thioredoxin-dependent peroxiredoxin Bcp</fullName>
    </alternativeName>
</protein>
<dbReference type="Pfam" id="PF00578">
    <property type="entry name" value="AhpC-TSA"/>
    <property type="match status" value="1"/>
</dbReference>
<dbReference type="GO" id="GO:0045454">
    <property type="term" value="P:cell redox homeostasis"/>
    <property type="evidence" value="ECO:0007669"/>
    <property type="project" value="TreeGrafter"/>
</dbReference>
<proteinExistence type="inferred from homology"/>
<sequence length="158" mass="17876">MKRLVAGDKAPLFNLHDEQGKMIALADLTGKKVLVYFYPKAMTPGCINQACGLRDVKTQLDDFNTLVFGISPDPVKSLANFVTKKELNFPLLSDQDHAVAEEFGVWGEKKFMGKVYDGIHRISFLINEQGIIEHVFDKFKTTDHQQVVLDYLKNKESI</sequence>
<evidence type="ECO:0000256" key="8">
    <source>
        <dbReference type="ARBA" id="ARBA00023284"/>
    </source>
</evidence>
<dbReference type="KEGG" id="pin:Ping_0929"/>
<keyword evidence="15" id="KW-1185">Reference proteome</keyword>
<dbReference type="PANTHER" id="PTHR42801:SF4">
    <property type="entry name" value="AHPC_TSA FAMILY PROTEIN"/>
    <property type="match status" value="1"/>
</dbReference>
<evidence type="ECO:0000256" key="6">
    <source>
        <dbReference type="ARBA" id="ARBA00023002"/>
    </source>
</evidence>
<dbReference type="AlphaFoldDB" id="A1STF6"/>
<evidence type="ECO:0000256" key="7">
    <source>
        <dbReference type="ARBA" id="ARBA00023157"/>
    </source>
</evidence>
<evidence type="ECO:0000259" key="13">
    <source>
        <dbReference type="PROSITE" id="PS51352"/>
    </source>
</evidence>
<evidence type="ECO:0000256" key="5">
    <source>
        <dbReference type="ARBA" id="ARBA00022862"/>
    </source>
</evidence>
<accession>A1STF6</accession>
<comment type="similarity">
    <text evidence="10">Belongs to the peroxiredoxin family. BCP/PrxQ subfamily.</text>
</comment>
<dbReference type="GO" id="GO:0008379">
    <property type="term" value="F:thioredoxin peroxidase activity"/>
    <property type="evidence" value="ECO:0007669"/>
    <property type="project" value="TreeGrafter"/>
</dbReference>
<evidence type="ECO:0000256" key="12">
    <source>
        <dbReference type="ARBA" id="ARBA00049091"/>
    </source>
</evidence>
<dbReference type="NCBIfam" id="NF006960">
    <property type="entry name" value="PRK09437.1"/>
    <property type="match status" value="1"/>
</dbReference>
<evidence type="ECO:0000256" key="10">
    <source>
        <dbReference type="ARBA" id="ARBA00038489"/>
    </source>
</evidence>
<dbReference type="CDD" id="cd03017">
    <property type="entry name" value="PRX_BCP"/>
    <property type="match status" value="1"/>
</dbReference>
<dbReference type="EMBL" id="CP000510">
    <property type="protein sequence ID" value="ABM02771.1"/>
    <property type="molecule type" value="Genomic_DNA"/>
</dbReference>
<evidence type="ECO:0000313" key="14">
    <source>
        <dbReference type="EMBL" id="ABM02771.1"/>
    </source>
</evidence>
<dbReference type="GO" id="GO:0005737">
    <property type="term" value="C:cytoplasm"/>
    <property type="evidence" value="ECO:0007669"/>
    <property type="project" value="TreeGrafter"/>
</dbReference>
<evidence type="ECO:0000256" key="3">
    <source>
        <dbReference type="ARBA" id="ARBA00013017"/>
    </source>
</evidence>
<dbReference type="PROSITE" id="PS51352">
    <property type="entry name" value="THIOREDOXIN_2"/>
    <property type="match status" value="1"/>
</dbReference>
<dbReference type="Gene3D" id="3.40.30.10">
    <property type="entry name" value="Glutaredoxin"/>
    <property type="match status" value="1"/>
</dbReference>
<dbReference type="InterPro" id="IPR050924">
    <property type="entry name" value="Peroxiredoxin_BCP/PrxQ"/>
</dbReference>
<keyword evidence="8" id="KW-0676">Redox-active center</keyword>
<evidence type="ECO:0000256" key="11">
    <source>
        <dbReference type="ARBA" id="ARBA00042639"/>
    </source>
</evidence>
<name>A1STF6_PSYIN</name>
<dbReference type="eggNOG" id="COG1225">
    <property type="taxonomic scope" value="Bacteria"/>
</dbReference>
<gene>
    <name evidence="14" type="ordered locus">Ping_0929</name>
</gene>
<evidence type="ECO:0000313" key="15">
    <source>
        <dbReference type="Proteomes" id="UP000000639"/>
    </source>
</evidence>
<dbReference type="OrthoDB" id="9812811at2"/>
<dbReference type="PANTHER" id="PTHR42801">
    <property type="entry name" value="THIOREDOXIN-DEPENDENT PEROXIDE REDUCTASE"/>
    <property type="match status" value="1"/>
</dbReference>
<dbReference type="HOGENOM" id="CLU_042529_14_1_6"/>
<evidence type="ECO:0000256" key="1">
    <source>
        <dbReference type="ARBA" id="ARBA00003330"/>
    </source>
</evidence>
<dbReference type="RefSeq" id="WP_011769334.1">
    <property type="nucleotide sequence ID" value="NC_008709.1"/>
</dbReference>
<comment type="catalytic activity">
    <reaction evidence="12">
        <text>a hydroperoxide + [thioredoxin]-dithiol = an alcohol + [thioredoxin]-disulfide + H2O</text>
        <dbReference type="Rhea" id="RHEA:62620"/>
        <dbReference type="Rhea" id="RHEA-COMP:10698"/>
        <dbReference type="Rhea" id="RHEA-COMP:10700"/>
        <dbReference type="ChEBI" id="CHEBI:15377"/>
        <dbReference type="ChEBI" id="CHEBI:29950"/>
        <dbReference type="ChEBI" id="CHEBI:30879"/>
        <dbReference type="ChEBI" id="CHEBI:35924"/>
        <dbReference type="ChEBI" id="CHEBI:50058"/>
        <dbReference type="EC" id="1.11.1.24"/>
    </reaction>
</comment>
<dbReference type="InterPro" id="IPR000866">
    <property type="entry name" value="AhpC/TSA"/>
</dbReference>
<dbReference type="GO" id="GO:0034599">
    <property type="term" value="P:cellular response to oxidative stress"/>
    <property type="evidence" value="ECO:0007669"/>
    <property type="project" value="TreeGrafter"/>
</dbReference>
<feature type="domain" description="Thioredoxin" evidence="13">
    <location>
        <begin position="4"/>
        <end position="157"/>
    </location>
</feature>
<keyword evidence="6" id="KW-0560">Oxidoreductase</keyword>
<keyword evidence="4" id="KW-0575">Peroxidase</keyword>
<dbReference type="FunFam" id="3.40.30.10:FF:000007">
    <property type="entry name" value="Thioredoxin-dependent thiol peroxidase"/>
    <property type="match status" value="1"/>
</dbReference>
<reference evidence="14 15" key="1">
    <citation type="submission" date="2007-01" db="EMBL/GenBank/DDBJ databases">
        <title>Complete sequence of Psychromonas ingrahamii 37.</title>
        <authorList>
            <consortium name="US DOE Joint Genome Institute"/>
            <person name="Copeland A."/>
            <person name="Lucas S."/>
            <person name="Lapidus A."/>
            <person name="Barry K."/>
            <person name="Detter J.C."/>
            <person name="Glavina del Rio T."/>
            <person name="Hammon N."/>
            <person name="Israni S."/>
            <person name="Dalin E."/>
            <person name="Tice H."/>
            <person name="Pitluck S."/>
            <person name="Thompson L.S."/>
            <person name="Brettin T."/>
            <person name="Bruce D."/>
            <person name="Han C."/>
            <person name="Tapia R."/>
            <person name="Schmutz J."/>
            <person name="Larimer F."/>
            <person name="Land M."/>
            <person name="Hauser L."/>
            <person name="Kyrpides N."/>
            <person name="Ivanova N."/>
            <person name="Staley J."/>
            <person name="Richardson P."/>
        </authorList>
    </citation>
    <scope>NUCLEOTIDE SEQUENCE [LARGE SCALE GENOMIC DNA]</scope>
    <source>
        <strain evidence="14 15">37</strain>
    </source>
</reference>
<comment type="function">
    <text evidence="1">Thiol-specific peroxidase that catalyzes the reduction of hydrogen peroxide and organic hydroperoxides to water and alcohols, respectively. Plays a role in cell protection against oxidative stress by detoxifying peroxides and as sensor of hydrogen peroxide-mediated signaling events.</text>
</comment>
<organism evidence="14 15">
    <name type="scientific">Psychromonas ingrahamii (strain DSM 17664 / CCUG 51855 / 37)</name>
    <dbReference type="NCBI Taxonomy" id="357804"/>
    <lineage>
        <taxon>Bacteria</taxon>
        <taxon>Pseudomonadati</taxon>
        <taxon>Pseudomonadota</taxon>
        <taxon>Gammaproteobacteria</taxon>
        <taxon>Alteromonadales</taxon>
        <taxon>Psychromonadaceae</taxon>
        <taxon>Psychromonas</taxon>
    </lineage>
</organism>
<dbReference type="InterPro" id="IPR013766">
    <property type="entry name" value="Thioredoxin_domain"/>
</dbReference>
<dbReference type="STRING" id="357804.Ping_0929"/>
<keyword evidence="5" id="KW-0049">Antioxidant</keyword>
<dbReference type="Proteomes" id="UP000000639">
    <property type="component" value="Chromosome"/>
</dbReference>
<comment type="subunit">
    <text evidence="2">Monomer.</text>
</comment>
<dbReference type="EC" id="1.11.1.24" evidence="3"/>
<evidence type="ECO:0000256" key="9">
    <source>
        <dbReference type="ARBA" id="ARBA00032824"/>
    </source>
</evidence>
<evidence type="ECO:0000256" key="2">
    <source>
        <dbReference type="ARBA" id="ARBA00011245"/>
    </source>
</evidence>
<keyword evidence="7" id="KW-1015">Disulfide bond</keyword>
<dbReference type="SUPFAM" id="SSF52833">
    <property type="entry name" value="Thioredoxin-like"/>
    <property type="match status" value="1"/>
</dbReference>